<feature type="non-terminal residue" evidence="3">
    <location>
        <position position="1"/>
    </location>
</feature>
<evidence type="ECO:0000256" key="1">
    <source>
        <dbReference type="SAM" id="MobiDB-lite"/>
    </source>
</evidence>
<protein>
    <recommendedName>
        <fullName evidence="5">Secreted protein</fullName>
    </recommendedName>
</protein>
<proteinExistence type="predicted"/>
<evidence type="ECO:0000256" key="2">
    <source>
        <dbReference type="SAM" id="SignalP"/>
    </source>
</evidence>
<feature type="region of interest" description="Disordered" evidence="1">
    <location>
        <begin position="37"/>
        <end position="86"/>
    </location>
</feature>
<accession>A0ABR1LXP5</accession>
<reference evidence="3 4" key="1">
    <citation type="submission" date="2024-04" db="EMBL/GenBank/DDBJ databases">
        <title>Phyllosticta paracitricarpa is synonymous to the EU quarantine fungus P. citricarpa based on phylogenomic analyses.</title>
        <authorList>
            <consortium name="Lawrence Berkeley National Laboratory"/>
            <person name="Van ingen-buijs V.A."/>
            <person name="Van westerhoven A.C."/>
            <person name="Haridas S."/>
            <person name="Skiadas P."/>
            <person name="Martin F."/>
            <person name="Groenewald J.Z."/>
            <person name="Crous P.W."/>
            <person name="Seidl M.F."/>
        </authorList>
    </citation>
    <scope>NUCLEOTIDE SEQUENCE [LARGE SCALE GENOMIC DNA]</scope>
    <source>
        <strain evidence="3 4">CPC 17464</strain>
    </source>
</reference>
<sequence length="111" mass="11617">MTILILCSPTLLGVTSALMVLRKRFWSPFSIRSAMGHAGHALPSTSSPNGTAGASQHAGPSIAHTSTGTTQGRPSRQRRGPSVESECKIALNARTPLLFSIVSNGKPLPVQ</sequence>
<organism evidence="3 4">
    <name type="scientific">Phyllosticta citribraziliensis</name>
    <dbReference type="NCBI Taxonomy" id="989973"/>
    <lineage>
        <taxon>Eukaryota</taxon>
        <taxon>Fungi</taxon>
        <taxon>Dikarya</taxon>
        <taxon>Ascomycota</taxon>
        <taxon>Pezizomycotina</taxon>
        <taxon>Dothideomycetes</taxon>
        <taxon>Dothideomycetes incertae sedis</taxon>
        <taxon>Botryosphaeriales</taxon>
        <taxon>Phyllostictaceae</taxon>
        <taxon>Phyllosticta</taxon>
    </lineage>
</organism>
<keyword evidence="2" id="KW-0732">Signal</keyword>
<feature type="compositionally biased region" description="Polar residues" evidence="1">
    <location>
        <begin position="43"/>
        <end position="54"/>
    </location>
</feature>
<dbReference type="GeneID" id="92032760"/>
<dbReference type="RefSeq" id="XP_066657218.1">
    <property type="nucleotide sequence ID" value="XM_066799854.1"/>
</dbReference>
<name>A0ABR1LXP5_9PEZI</name>
<feature type="signal peptide" evidence="2">
    <location>
        <begin position="1"/>
        <end position="17"/>
    </location>
</feature>
<feature type="compositionally biased region" description="Polar residues" evidence="1">
    <location>
        <begin position="63"/>
        <end position="74"/>
    </location>
</feature>
<keyword evidence="4" id="KW-1185">Reference proteome</keyword>
<dbReference type="EMBL" id="JBBPEH010000004">
    <property type="protein sequence ID" value="KAK7539947.1"/>
    <property type="molecule type" value="Genomic_DNA"/>
</dbReference>
<evidence type="ECO:0000313" key="3">
    <source>
        <dbReference type="EMBL" id="KAK7539947.1"/>
    </source>
</evidence>
<evidence type="ECO:0000313" key="4">
    <source>
        <dbReference type="Proteomes" id="UP001360953"/>
    </source>
</evidence>
<comment type="caution">
    <text evidence="3">The sequence shown here is derived from an EMBL/GenBank/DDBJ whole genome shotgun (WGS) entry which is preliminary data.</text>
</comment>
<evidence type="ECO:0008006" key="5">
    <source>
        <dbReference type="Google" id="ProtNLM"/>
    </source>
</evidence>
<gene>
    <name evidence="3" type="ORF">J3D65DRAFT_620330</name>
</gene>
<dbReference type="Proteomes" id="UP001360953">
    <property type="component" value="Unassembled WGS sequence"/>
</dbReference>
<feature type="chain" id="PRO_5046695370" description="Secreted protein" evidence="2">
    <location>
        <begin position="18"/>
        <end position="111"/>
    </location>
</feature>